<protein>
    <recommendedName>
        <fullName evidence="14">Sensory/regulatory protein RpfC</fullName>
        <ecNumber evidence="3">2.7.13.3</ecNumber>
    </recommendedName>
</protein>
<dbReference type="PROSITE" id="PS50839">
    <property type="entry name" value="CHASE"/>
    <property type="match status" value="1"/>
</dbReference>
<evidence type="ECO:0000256" key="4">
    <source>
        <dbReference type="ARBA" id="ARBA00022553"/>
    </source>
</evidence>
<evidence type="ECO:0000313" key="23">
    <source>
        <dbReference type="Proteomes" id="UP000095228"/>
    </source>
</evidence>
<evidence type="ECO:0000259" key="18">
    <source>
        <dbReference type="PROSITE" id="PS50110"/>
    </source>
</evidence>
<dbReference type="Pfam" id="PF08447">
    <property type="entry name" value="PAS_3"/>
    <property type="match status" value="1"/>
</dbReference>
<dbReference type="CDD" id="cd00130">
    <property type="entry name" value="PAS"/>
    <property type="match status" value="1"/>
</dbReference>
<feature type="domain" description="Response regulatory" evidence="18">
    <location>
        <begin position="765"/>
        <end position="880"/>
    </location>
</feature>
<dbReference type="InterPro" id="IPR006189">
    <property type="entry name" value="CHASE_dom"/>
</dbReference>
<name>A0A1D8AR44_9BACT</name>
<keyword evidence="9" id="KW-0067">ATP-binding</keyword>
<comment type="subcellular location">
    <subcellularLocation>
        <location evidence="2">Membrane</location>
    </subcellularLocation>
</comment>
<evidence type="ECO:0000256" key="9">
    <source>
        <dbReference type="ARBA" id="ARBA00022840"/>
    </source>
</evidence>
<dbReference type="InterPro" id="IPR000014">
    <property type="entry name" value="PAS"/>
</dbReference>
<dbReference type="SUPFAM" id="SSF55785">
    <property type="entry name" value="PYP-like sensor domain (PAS domain)"/>
    <property type="match status" value="1"/>
</dbReference>
<organism evidence="22 23">
    <name type="scientific">Lacunisphaera limnophila</name>
    <dbReference type="NCBI Taxonomy" id="1838286"/>
    <lineage>
        <taxon>Bacteria</taxon>
        <taxon>Pseudomonadati</taxon>
        <taxon>Verrucomicrobiota</taxon>
        <taxon>Opitutia</taxon>
        <taxon>Opitutales</taxon>
        <taxon>Opitutaceae</taxon>
        <taxon>Lacunisphaera</taxon>
    </lineage>
</organism>
<keyword evidence="7" id="KW-0547">Nucleotide-binding</keyword>
<evidence type="ECO:0000256" key="14">
    <source>
        <dbReference type="ARBA" id="ARBA00068150"/>
    </source>
</evidence>
<dbReference type="InterPro" id="IPR001789">
    <property type="entry name" value="Sig_transdc_resp-reg_receiver"/>
</dbReference>
<evidence type="ECO:0000256" key="10">
    <source>
        <dbReference type="ARBA" id="ARBA00022989"/>
    </source>
</evidence>
<dbReference type="PROSITE" id="PS50112">
    <property type="entry name" value="PAS"/>
    <property type="match status" value="1"/>
</dbReference>
<dbReference type="Proteomes" id="UP000095228">
    <property type="component" value="Chromosome"/>
</dbReference>
<dbReference type="InterPro" id="IPR011006">
    <property type="entry name" value="CheY-like_superfamily"/>
</dbReference>
<keyword evidence="4 15" id="KW-0597">Phosphoprotein</keyword>
<dbReference type="InterPro" id="IPR003594">
    <property type="entry name" value="HATPase_dom"/>
</dbReference>
<dbReference type="InterPro" id="IPR035965">
    <property type="entry name" value="PAS-like_dom_sf"/>
</dbReference>
<proteinExistence type="predicted"/>
<dbReference type="InterPro" id="IPR036097">
    <property type="entry name" value="HisK_dim/P_sf"/>
</dbReference>
<evidence type="ECO:0000259" key="21">
    <source>
        <dbReference type="PROSITE" id="PS50839"/>
    </source>
</evidence>
<dbReference type="Gene3D" id="3.30.565.10">
    <property type="entry name" value="Histidine kinase-like ATPase, C-terminal domain"/>
    <property type="match status" value="1"/>
</dbReference>
<dbReference type="FunFam" id="3.30.565.10:FF:000010">
    <property type="entry name" value="Sensor histidine kinase RcsC"/>
    <property type="match status" value="1"/>
</dbReference>
<dbReference type="PROSITE" id="PS50113">
    <property type="entry name" value="PAC"/>
    <property type="match status" value="1"/>
</dbReference>
<dbReference type="InterPro" id="IPR036890">
    <property type="entry name" value="HATPase_C_sf"/>
</dbReference>
<feature type="modified residue" description="4-aspartylphosphate" evidence="15">
    <location>
        <position position="954"/>
    </location>
</feature>
<evidence type="ECO:0000259" key="20">
    <source>
        <dbReference type="PROSITE" id="PS50113"/>
    </source>
</evidence>
<dbReference type="InterPro" id="IPR004358">
    <property type="entry name" value="Sig_transdc_His_kin-like_C"/>
</dbReference>
<dbReference type="CDD" id="cd16922">
    <property type="entry name" value="HATPase_EvgS-ArcB-TorS-like"/>
    <property type="match status" value="1"/>
</dbReference>
<feature type="domain" description="CHASE" evidence="21">
    <location>
        <begin position="101"/>
        <end position="306"/>
    </location>
</feature>
<sequence length="1026" mass="112164">MGLRADQSPANRLEKLLPWTVLVVCVGLSTFTGWRLNQEALRVNEGRFRVQTERLGSAIQGRFSTVSELLNGARALPAASDRVIASEWRDYFRSLQGSFTEGLLGLGYIERVKRSQLAGFEARVRQEGEPEFRVHQNGTDEWAYVVVAFEPQELNTSVLGIDIASGTTRRSAAESAATSGRMELSRRIRLNYDGGEVAGCLLFLPVYAKGVPLGTVAEREQHLQGWVYASIRIDRLMAHMTESATVQLDFDLFEGDKPTVGALLYDADRALTLGEAGRVVSPDDYAGRSFNEARVLDVLGRRWTIWTSTSPEFDASSNNLVVPWVVAGGGSVLGILVAALVWVLMTARGRALAVAGQMTEGLRASEAEARRLAQVAKDNEQRLVDLTAQAPGVIFQFEVTPEHARRFSFLSAGYRALFGREPGEVLRRSAVLLMTVHPDDRRAVRNSLEKAIADSAPWELSFRIVRPDASARWIHAQSAVGRRPDGVRVWFGVLADISELQEARRSAEQANVAKSQFLATMSHEIRTPMNGVIGMTSLLMDTPLTSEQKEFAEVIRYSGESLLTLINDILDFSKIEAGRFDLENEAFNVRECLESALNLLAAKAGEKGLDLLYDVADGVPTEVRGDVTRLRQILVNLISNALKFTEHGEVELSVRPADPVAGDPDPRRELVFAVRDTGIGIPLEAQGRLFNSFTQVDASTTRKYGGTGLGLAISKRLAELMGGRMWVESEPGRGSTFFFTLRAEWLHKEARPFVAPAQVQLRGRRVLAVDDNSTNRRILAGLTAKWGLQTTLAEGPEAALEILRRGERFDLAILDMQMPVMDGIMLALAIRGLPGCGTIPFVLFSSIGRQQPKEHQGLFAACLTKPVKPSQLFDTLAGIISDAKPEAPVEVVAAPVAVPAAGLGRILLAEDNTVNQKVALHMLARLGYRADIAANGLEVLQAVERQPYDVILMDVQMPEMDGMEAAGRIKATPIAGRPMPWIIALTANAMEGDREKCLAAGMDDYLGKPIKSVDLAAALGRVRGRS</sequence>
<dbReference type="Pfam" id="PF00072">
    <property type="entry name" value="Response_reg"/>
    <property type="match status" value="2"/>
</dbReference>
<evidence type="ECO:0000256" key="16">
    <source>
        <dbReference type="SAM" id="Phobius"/>
    </source>
</evidence>
<dbReference type="SUPFAM" id="SSF52172">
    <property type="entry name" value="CheY-like"/>
    <property type="match status" value="2"/>
</dbReference>
<dbReference type="FunFam" id="1.10.287.130:FF:000002">
    <property type="entry name" value="Two-component osmosensing histidine kinase"/>
    <property type="match status" value="1"/>
</dbReference>
<evidence type="ECO:0000256" key="5">
    <source>
        <dbReference type="ARBA" id="ARBA00022679"/>
    </source>
</evidence>
<dbReference type="PRINTS" id="PR00344">
    <property type="entry name" value="BCTRLSENSOR"/>
</dbReference>
<dbReference type="CDD" id="cd00082">
    <property type="entry name" value="HisKA"/>
    <property type="match status" value="1"/>
</dbReference>
<dbReference type="InterPro" id="IPR042240">
    <property type="entry name" value="CHASE_sf"/>
</dbReference>
<dbReference type="Gene3D" id="3.40.50.2300">
    <property type="match status" value="2"/>
</dbReference>
<feature type="transmembrane region" description="Helical" evidence="16">
    <location>
        <begin position="320"/>
        <end position="345"/>
    </location>
</feature>
<evidence type="ECO:0000256" key="1">
    <source>
        <dbReference type="ARBA" id="ARBA00000085"/>
    </source>
</evidence>
<dbReference type="AlphaFoldDB" id="A0A1D8AR44"/>
<keyword evidence="6 16" id="KW-0812">Transmembrane</keyword>
<feature type="domain" description="PAC" evidence="20">
    <location>
        <begin position="458"/>
        <end position="509"/>
    </location>
</feature>
<dbReference type="PROSITE" id="PS50110">
    <property type="entry name" value="RESPONSE_REGULATORY"/>
    <property type="match status" value="2"/>
</dbReference>
<dbReference type="InterPro" id="IPR013655">
    <property type="entry name" value="PAS_fold_3"/>
</dbReference>
<dbReference type="Gene3D" id="3.30.450.20">
    <property type="entry name" value="PAS domain"/>
    <property type="match status" value="1"/>
</dbReference>
<dbReference type="SMART" id="SM01079">
    <property type="entry name" value="CHASE"/>
    <property type="match status" value="1"/>
</dbReference>
<evidence type="ECO:0000256" key="12">
    <source>
        <dbReference type="ARBA" id="ARBA00023136"/>
    </source>
</evidence>
<dbReference type="PROSITE" id="PS50109">
    <property type="entry name" value="HIS_KIN"/>
    <property type="match status" value="1"/>
</dbReference>
<dbReference type="InterPro" id="IPR000700">
    <property type="entry name" value="PAS-assoc_C"/>
</dbReference>
<dbReference type="Gene3D" id="3.30.450.350">
    <property type="entry name" value="CHASE domain"/>
    <property type="match status" value="1"/>
</dbReference>
<keyword evidence="12 16" id="KW-0472">Membrane</keyword>
<dbReference type="SMART" id="SM00388">
    <property type="entry name" value="HisKA"/>
    <property type="match status" value="1"/>
</dbReference>
<evidence type="ECO:0000256" key="13">
    <source>
        <dbReference type="ARBA" id="ARBA00064003"/>
    </source>
</evidence>
<feature type="domain" description="Histidine kinase" evidence="17">
    <location>
        <begin position="520"/>
        <end position="745"/>
    </location>
</feature>
<keyword evidence="8 22" id="KW-0418">Kinase</keyword>
<dbReference type="EMBL" id="CP016094">
    <property type="protein sequence ID" value="AOS43366.1"/>
    <property type="molecule type" value="Genomic_DNA"/>
</dbReference>
<dbReference type="InterPro" id="IPR005467">
    <property type="entry name" value="His_kinase_dom"/>
</dbReference>
<dbReference type="Pfam" id="PF00512">
    <property type="entry name" value="HisKA"/>
    <property type="match status" value="1"/>
</dbReference>
<comment type="catalytic activity">
    <reaction evidence="1">
        <text>ATP + protein L-histidine = ADP + protein N-phospho-L-histidine.</text>
        <dbReference type="EC" id="2.7.13.3"/>
    </reaction>
</comment>
<dbReference type="OrthoDB" id="9770795at2"/>
<dbReference type="Gene3D" id="1.10.287.130">
    <property type="match status" value="1"/>
</dbReference>
<dbReference type="Pfam" id="PF03924">
    <property type="entry name" value="CHASE"/>
    <property type="match status" value="1"/>
</dbReference>
<keyword evidence="5 22" id="KW-0808">Transferase</keyword>
<dbReference type="SMART" id="SM00448">
    <property type="entry name" value="REC"/>
    <property type="match status" value="2"/>
</dbReference>
<dbReference type="PANTHER" id="PTHR45339:SF1">
    <property type="entry name" value="HYBRID SIGNAL TRANSDUCTION HISTIDINE KINASE J"/>
    <property type="match status" value="1"/>
</dbReference>
<accession>A0A1D8AR44</accession>
<dbReference type="CDD" id="cd17546">
    <property type="entry name" value="REC_hyHK_CKI1_RcsC-like"/>
    <property type="match status" value="2"/>
</dbReference>
<evidence type="ECO:0000256" key="6">
    <source>
        <dbReference type="ARBA" id="ARBA00022692"/>
    </source>
</evidence>
<feature type="domain" description="Response regulatory" evidence="18">
    <location>
        <begin position="905"/>
        <end position="1023"/>
    </location>
</feature>
<evidence type="ECO:0000256" key="2">
    <source>
        <dbReference type="ARBA" id="ARBA00004370"/>
    </source>
</evidence>
<dbReference type="STRING" id="1838286.Verru16b_00409"/>
<feature type="modified residue" description="4-aspartylphosphate" evidence="15">
    <location>
        <position position="815"/>
    </location>
</feature>
<evidence type="ECO:0000256" key="15">
    <source>
        <dbReference type="PROSITE-ProRule" id="PRU00169"/>
    </source>
</evidence>
<dbReference type="Pfam" id="PF02518">
    <property type="entry name" value="HATPase_c"/>
    <property type="match status" value="1"/>
</dbReference>
<feature type="domain" description="PAS" evidence="19">
    <location>
        <begin position="379"/>
        <end position="455"/>
    </location>
</feature>
<keyword evidence="23" id="KW-1185">Reference proteome</keyword>
<evidence type="ECO:0000256" key="11">
    <source>
        <dbReference type="ARBA" id="ARBA00023012"/>
    </source>
</evidence>
<evidence type="ECO:0000313" key="22">
    <source>
        <dbReference type="EMBL" id="AOS43366.1"/>
    </source>
</evidence>
<dbReference type="InterPro" id="IPR003661">
    <property type="entry name" value="HisK_dim/P_dom"/>
</dbReference>
<evidence type="ECO:0000256" key="3">
    <source>
        <dbReference type="ARBA" id="ARBA00012438"/>
    </source>
</evidence>
<reference evidence="22 23" key="1">
    <citation type="submission" date="2016-06" db="EMBL/GenBank/DDBJ databases">
        <title>Three novel species with peptidoglycan cell walls form the new genus Lacunisphaera gen. nov. in the family Opitutaceae of the verrucomicrobial subdivision 4.</title>
        <authorList>
            <person name="Rast P."/>
            <person name="Gloeckner I."/>
            <person name="Jogler M."/>
            <person name="Boedeker C."/>
            <person name="Jeske O."/>
            <person name="Wiegand S."/>
            <person name="Reinhardt R."/>
            <person name="Schumann P."/>
            <person name="Rohde M."/>
            <person name="Spring S."/>
            <person name="Gloeckner F.O."/>
            <person name="Jogler C."/>
        </authorList>
    </citation>
    <scope>NUCLEOTIDE SEQUENCE [LARGE SCALE GENOMIC DNA]</scope>
    <source>
        <strain evidence="22 23">IG16b</strain>
    </source>
</reference>
<evidence type="ECO:0000259" key="19">
    <source>
        <dbReference type="PROSITE" id="PS50112"/>
    </source>
</evidence>
<dbReference type="GO" id="GO:0000155">
    <property type="term" value="F:phosphorelay sensor kinase activity"/>
    <property type="evidence" value="ECO:0007669"/>
    <property type="project" value="InterPro"/>
</dbReference>
<dbReference type="GO" id="GO:0005524">
    <property type="term" value="F:ATP binding"/>
    <property type="evidence" value="ECO:0007669"/>
    <property type="project" value="UniProtKB-KW"/>
</dbReference>
<evidence type="ECO:0000259" key="17">
    <source>
        <dbReference type="PROSITE" id="PS50109"/>
    </source>
</evidence>
<dbReference type="KEGG" id="obg:Verru16b_00409"/>
<dbReference type="PANTHER" id="PTHR45339">
    <property type="entry name" value="HYBRID SIGNAL TRANSDUCTION HISTIDINE KINASE J"/>
    <property type="match status" value="1"/>
</dbReference>
<dbReference type="SUPFAM" id="SSF55874">
    <property type="entry name" value="ATPase domain of HSP90 chaperone/DNA topoisomerase II/histidine kinase"/>
    <property type="match status" value="1"/>
</dbReference>
<comment type="subunit">
    <text evidence="13">At low DSF concentrations, interacts with RpfF.</text>
</comment>
<feature type="transmembrane region" description="Helical" evidence="16">
    <location>
        <begin position="16"/>
        <end position="34"/>
    </location>
</feature>
<dbReference type="GO" id="GO:0016020">
    <property type="term" value="C:membrane"/>
    <property type="evidence" value="ECO:0007669"/>
    <property type="project" value="UniProtKB-SubCell"/>
</dbReference>
<dbReference type="PATRIC" id="fig|1838286.3.peg.416"/>
<evidence type="ECO:0000256" key="7">
    <source>
        <dbReference type="ARBA" id="ARBA00022741"/>
    </source>
</evidence>
<evidence type="ECO:0000256" key="8">
    <source>
        <dbReference type="ARBA" id="ARBA00022777"/>
    </source>
</evidence>
<keyword evidence="10 16" id="KW-1133">Transmembrane helix</keyword>
<dbReference type="EC" id="2.7.13.3" evidence="3"/>
<dbReference type="SUPFAM" id="SSF47384">
    <property type="entry name" value="Homodimeric domain of signal transducing histidine kinase"/>
    <property type="match status" value="1"/>
</dbReference>
<gene>
    <name evidence="22" type="primary">barA_3</name>
    <name evidence="22" type="ORF">Verru16b_00409</name>
</gene>
<dbReference type="SMART" id="SM00387">
    <property type="entry name" value="HATPase_c"/>
    <property type="match status" value="1"/>
</dbReference>
<keyword evidence="11" id="KW-0902">Two-component regulatory system</keyword>